<reference evidence="6" key="1">
    <citation type="journal article" date="2013" name="Genetics">
        <title>The draft genome and transcriptome of Panagrellus redivivus are shaped by the harsh demands of a free-living lifestyle.</title>
        <authorList>
            <person name="Srinivasan J."/>
            <person name="Dillman A.R."/>
            <person name="Macchietto M.G."/>
            <person name="Heikkinen L."/>
            <person name="Lakso M."/>
            <person name="Fracchia K.M."/>
            <person name="Antoshechkin I."/>
            <person name="Mortazavi A."/>
            <person name="Wong G."/>
            <person name="Sternberg P.W."/>
        </authorList>
    </citation>
    <scope>NUCLEOTIDE SEQUENCE [LARGE SCALE GENOMIC DNA]</scope>
    <source>
        <strain evidence="6">MT8872</strain>
    </source>
</reference>
<sequence length="260" mass="29485">MNDPRYEEIERSAVSPTLISLGIYDNDSAKAFVERLLPGERKLLYDIIGRKRAEQYHMTEANDTAEVHSEDLVKLWWVNSIPYCGYGFFDTSMMIVVGESVDRTIGLYVGISIMAAAAVGNIVSNLIGIGLVHYVEIFLLRYFNVRTPHLTVKQTNHWTVRYVSNCAKITGLLIGCIIGMFPLLFYDAPARIHRCCVEAYETEAENSDLEIKEAEKEAQFDLIDSFASTLDNSIFNEYEAFRTEKNNSQSNTFELEDACD</sequence>
<keyword evidence="6" id="KW-1185">Reference proteome</keyword>
<keyword evidence="4 5" id="KW-0472">Membrane</keyword>
<evidence type="ECO:0000256" key="5">
    <source>
        <dbReference type="SAM" id="Phobius"/>
    </source>
</evidence>
<accession>A0A7E4W9S6</accession>
<evidence type="ECO:0000256" key="3">
    <source>
        <dbReference type="ARBA" id="ARBA00022989"/>
    </source>
</evidence>
<dbReference type="Pfam" id="PF10507">
    <property type="entry name" value="TMEM65"/>
    <property type="match status" value="1"/>
</dbReference>
<dbReference type="InterPro" id="IPR019537">
    <property type="entry name" value="TMEM65"/>
</dbReference>
<dbReference type="PANTHER" id="PTHR21706:SF15">
    <property type="entry name" value="TRANSMEMBRANE PROTEIN 65"/>
    <property type="match status" value="1"/>
</dbReference>
<dbReference type="PANTHER" id="PTHR21706">
    <property type="entry name" value="TRANSMEMBRANE PROTEIN 65"/>
    <property type="match status" value="1"/>
</dbReference>
<dbReference type="GO" id="GO:0005739">
    <property type="term" value="C:mitochondrion"/>
    <property type="evidence" value="ECO:0007669"/>
    <property type="project" value="TreeGrafter"/>
</dbReference>
<evidence type="ECO:0000256" key="1">
    <source>
        <dbReference type="ARBA" id="ARBA00004141"/>
    </source>
</evidence>
<dbReference type="Proteomes" id="UP000492821">
    <property type="component" value="Unassembled WGS sequence"/>
</dbReference>
<organism evidence="6 7">
    <name type="scientific">Panagrellus redivivus</name>
    <name type="common">Microworm</name>
    <dbReference type="NCBI Taxonomy" id="6233"/>
    <lineage>
        <taxon>Eukaryota</taxon>
        <taxon>Metazoa</taxon>
        <taxon>Ecdysozoa</taxon>
        <taxon>Nematoda</taxon>
        <taxon>Chromadorea</taxon>
        <taxon>Rhabditida</taxon>
        <taxon>Tylenchina</taxon>
        <taxon>Panagrolaimomorpha</taxon>
        <taxon>Panagrolaimoidea</taxon>
        <taxon>Panagrolaimidae</taxon>
        <taxon>Panagrellus</taxon>
    </lineage>
</organism>
<name>A0A7E4W9S6_PANRE</name>
<reference evidence="7" key="2">
    <citation type="submission" date="2020-10" db="UniProtKB">
        <authorList>
            <consortium name="WormBaseParasite"/>
        </authorList>
    </citation>
    <scope>IDENTIFICATION</scope>
</reference>
<evidence type="ECO:0000256" key="4">
    <source>
        <dbReference type="ARBA" id="ARBA00023136"/>
    </source>
</evidence>
<dbReference type="AlphaFoldDB" id="A0A7E4W9S6"/>
<evidence type="ECO:0000313" key="7">
    <source>
        <dbReference type="WBParaSite" id="Pan_g9101.t1"/>
    </source>
</evidence>
<protein>
    <submittedName>
        <fullName evidence="7">Transmembrane protein</fullName>
    </submittedName>
</protein>
<keyword evidence="2 5" id="KW-0812">Transmembrane</keyword>
<feature type="transmembrane region" description="Helical" evidence="5">
    <location>
        <begin position="166"/>
        <end position="186"/>
    </location>
</feature>
<evidence type="ECO:0000256" key="2">
    <source>
        <dbReference type="ARBA" id="ARBA00022692"/>
    </source>
</evidence>
<dbReference type="GO" id="GO:0016020">
    <property type="term" value="C:membrane"/>
    <property type="evidence" value="ECO:0007669"/>
    <property type="project" value="UniProtKB-SubCell"/>
</dbReference>
<keyword evidence="3 5" id="KW-1133">Transmembrane helix</keyword>
<comment type="subcellular location">
    <subcellularLocation>
        <location evidence="1">Membrane</location>
        <topology evidence="1">Multi-pass membrane protein</topology>
    </subcellularLocation>
</comment>
<proteinExistence type="predicted"/>
<evidence type="ECO:0000313" key="6">
    <source>
        <dbReference type="Proteomes" id="UP000492821"/>
    </source>
</evidence>
<dbReference type="WBParaSite" id="Pan_g9101.t1">
    <property type="protein sequence ID" value="Pan_g9101.t1"/>
    <property type="gene ID" value="Pan_g9101"/>
</dbReference>